<protein>
    <submittedName>
        <fullName evidence="2">Uncharacterized protein</fullName>
    </submittedName>
</protein>
<proteinExistence type="predicted"/>
<dbReference type="Proteomes" id="UP001055111">
    <property type="component" value="Unassembled WGS sequence"/>
</dbReference>
<feature type="region of interest" description="Disordered" evidence="1">
    <location>
        <begin position="1"/>
        <end position="22"/>
    </location>
</feature>
<dbReference type="RefSeq" id="WP_187605146.1">
    <property type="nucleotide sequence ID" value="NZ_BPUS01000028.1"/>
</dbReference>
<feature type="compositionally biased region" description="Polar residues" evidence="1">
    <location>
        <begin position="1"/>
        <end position="12"/>
    </location>
</feature>
<evidence type="ECO:0000256" key="1">
    <source>
        <dbReference type="SAM" id="MobiDB-lite"/>
    </source>
</evidence>
<dbReference type="EMBL" id="BPUS01000028">
    <property type="protein sequence ID" value="GJH29869.1"/>
    <property type="molecule type" value="Genomic_DNA"/>
</dbReference>
<dbReference type="AlphaFoldDB" id="A0AA37IIF8"/>
<comment type="caution">
    <text evidence="2">The sequence shown here is derived from an EMBL/GenBank/DDBJ whole genome shotgun (WGS) entry which is preliminary data.</text>
</comment>
<gene>
    <name evidence="2" type="ORF">CBA19CS42_35155</name>
</gene>
<evidence type="ECO:0000313" key="3">
    <source>
        <dbReference type="Proteomes" id="UP001055111"/>
    </source>
</evidence>
<sequence>MDLRTSSDSTILAHTLSGGSPRRRETRHCVAFDLTVPGLDSSPAREVLAYAFGALAQAYVVETSRLHDCTTLYVETDSEDINDVIGTLTAHFPNATLGRVIRVTRH</sequence>
<evidence type="ECO:0000313" key="2">
    <source>
        <dbReference type="EMBL" id="GJH29869.1"/>
    </source>
</evidence>
<accession>A0AA37IIF8</accession>
<name>A0AA37IIF8_9BURK</name>
<organism evidence="2 3">
    <name type="scientific">Caballeronia novacaledonica</name>
    <dbReference type="NCBI Taxonomy" id="1544861"/>
    <lineage>
        <taxon>Bacteria</taxon>
        <taxon>Pseudomonadati</taxon>
        <taxon>Pseudomonadota</taxon>
        <taxon>Betaproteobacteria</taxon>
        <taxon>Burkholderiales</taxon>
        <taxon>Burkholderiaceae</taxon>
        <taxon>Caballeronia</taxon>
    </lineage>
</organism>
<reference evidence="2" key="1">
    <citation type="submission" date="2022-09" db="EMBL/GenBank/DDBJ databases">
        <title>Isolation and characterization of 3-chlorobenzoate degrading bacteria from soils in Shizuoka.</title>
        <authorList>
            <person name="Ifat A."/>
            <person name="Ogawa N."/>
            <person name="Kimbara K."/>
            <person name="Moriuchi R."/>
            <person name="Dohra H."/>
            <person name="Shintani M."/>
        </authorList>
    </citation>
    <scope>NUCLEOTIDE SEQUENCE</scope>
    <source>
        <strain evidence="2">19CS4-2</strain>
    </source>
</reference>